<dbReference type="OrthoDB" id="8266045at2"/>
<gene>
    <name evidence="2" type="ORF">EV686_10683</name>
</gene>
<dbReference type="RefSeq" id="WP_132477303.1">
    <property type="nucleotide sequence ID" value="NZ_JBHRVM010000001.1"/>
</dbReference>
<sequence>MNVESIPLALYKANIELQLRISRLLQENGHHWLESMQQSNAENIAETTAEIEGLLRSANWQALATLPVESFWRQFQNRVGDTQTINQLAVKNQAAFMAGVQQALESWQKAVAETLNTGDSEQSLPDIFAQWGAAWPPAVGSRKKTARKGAN</sequence>
<dbReference type="Proteomes" id="UP000294692">
    <property type="component" value="Unassembled WGS sequence"/>
</dbReference>
<organism evidence="2 3">
    <name type="scientific">Paracandidimonas soli</name>
    <dbReference type="NCBI Taxonomy" id="1917182"/>
    <lineage>
        <taxon>Bacteria</taxon>
        <taxon>Pseudomonadati</taxon>
        <taxon>Pseudomonadota</taxon>
        <taxon>Betaproteobacteria</taxon>
        <taxon>Burkholderiales</taxon>
        <taxon>Alcaligenaceae</taxon>
        <taxon>Paracandidimonas</taxon>
    </lineage>
</organism>
<dbReference type="Pfam" id="PF09361">
    <property type="entry name" value="Phasin_2"/>
    <property type="match status" value="1"/>
</dbReference>
<dbReference type="InterPro" id="IPR018968">
    <property type="entry name" value="Phasin"/>
</dbReference>
<evidence type="ECO:0000259" key="1">
    <source>
        <dbReference type="Pfam" id="PF09361"/>
    </source>
</evidence>
<evidence type="ECO:0000313" key="2">
    <source>
        <dbReference type="EMBL" id="TCU97203.1"/>
    </source>
</evidence>
<accession>A0A4R3V1U4</accession>
<proteinExistence type="predicted"/>
<protein>
    <recommendedName>
        <fullName evidence="1">Phasin domain-containing protein</fullName>
    </recommendedName>
</protein>
<keyword evidence="3" id="KW-1185">Reference proteome</keyword>
<dbReference type="AlphaFoldDB" id="A0A4R3V1U4"/>
<reference evidence="2 3" key="1">
    <citation type="submission" date="2019-03" db="EMBL/GenBank/DDBJ databases">
        <title>Genomic Encyclopedia of Type Strains, Phase IV (KMG-IV): sequencing the most valuable type-strain genomes for metagenomic binning, comparative biology and taxonomic classification.</title>
        <authorList>
            <person name="Goeker M."/>
        </authorList>
    </citation>
    <scope>NUCLEOTIDE SEQUENCE [LARGE SCALE GENOMIC DNA]</scope>
    <source>
        <strain evidence="2 3">DSM 100048</strain>
    </source>
</reference>
<name>A0A4R3V1U4_9BURK</name>
<dbReference type="EMBL" id="SMBX01000006">
    <property type="protein sequence ID" value="TCU97203.1"/>
    <property type="molecule type" value="Genomic_DNA"/>
</dbReference>
<comment type="caution">
    <text evidence="2">The sequence shown here is derived from an EMBL/GenBank/DDBJ whole genome shotgun (WGS) entry which is preliminary data.</text>
</comment>
<evidence type="ECO:0000313" key="3">
    <source>
        <dbReference type="Proteomes" id="UP000294692"/>
    </source>
</evidence>
<feature type="domain" description="Phasin" evidence="1">
    <location>
        <begin position="9"/>
        <end position="101"/>
    </location>
</feature>